<organism evidence="1 2">
    <name type="scientific">Bacillus phage BPS10C</name>
    <dbReference type="NCBI Taxonomy" id="1277886"/>
    <lineage>
        <taxon>Viruses</taxon>
        <taxon>Duplodnaviria</taxon>
        <taxon>Heunggongvirae</taxon>
        <taxon>Uroviricota</taxon>
        <taxon>Caudoviricetes</taxon>
        <taxon>Herelleviridae</taxon>
        <taxon>Bastillevirinae</taxon>
        <taxon>Wphvirus</taxon>
        <taxon>Wphvirus BPS10C</taxon>
    </lineage>
</organism>
<dbReference type="RefSeq" id="YP_009002943.1">
    <property type="nucleotide sequence ID" value="NC_023501.1"/>
</dbReference>
<dbReference type="OrthoDB" id="19647at10239"/>
<dbReference type="KEGG" id="vg:18480094"/>
<keyword evidence="2" id="KW-1185">Reference proteome</keyword>
<dbReference type="GeneID" id="18480094"/>
<sequence>MTRHTRNRQMLKATNGKWGALLNRKVKNVAIAELNKMEIHLDKSFRWKREFDVKSTNHLPNYRQRQDYFQDGFPTFYITTFAQISFKRKTKTAATVFITHKRNGKVRRTEIYNGPIFGWESANNA</sequence>
<dbReference type="EMBL" id="KC430106">
    <property type="protein sequence ID" value="AGI12054.1"/>
    <property type="molecule type" value="Genomic_DNA"/>
</dbReference>
<reference evidence="1 2" key="1">
    <citation type="journal article" date="2014" name="Arch. Virol.">
        <title>Characterization and genome analysis of the Bacillus cereus-infecting bacteriophages BPS10C and BPS13.</title>
        <authorList>
            <person name="Shin H."/>
            <person name="Lee J.H."/>
            <person name="Park J."/>
            <person name="Heu S."/>
            <person name="Ryu S."/>
        </authorList>
    </citation>
    <scope>NUCLEOTIDE SEQUENCE [LARGE SCALE GENOMIC DNA]</scope>
</reference>
<evidence type="ECO:0000313" key="2">
    <source>
        <dbReference type="Proteomes" id="UP000019162"/>
    </source>
</evidence>
<proteinExistence type="predicted"/>
<dbReference type="Proteomes" id="UP000019162">
    <property type="component" value="Segment"/>
</dbReference>
<protein>
    <submittedName>
        <fullName evidence="1">Uncharacterized protein</fullName>
    </submittedName>
</protein>
<gene>
    <name evidence="1" type="ORF">BPS10C_057</name>
</gene>
<evidence type="ECO:0000313" key="1">
    <source>
        <dbReference type="EMBL" id="AGI12054.1"/>
    </source>
</evidence>
<accession>W5QUN4</accession>
<name>W5QUN4_9CAUD</name>